<dbReference type="Proteomes" id="UP000469670">
    <property type="component" value="Unassembled WGS sequence"/>
</dbReference>
<sequence length="107" mass="10912">GGLTLLLLGDLEPPAQRELLRGREAPGPVDVLKVAHHGSAFQDAGLLHSVRPRLALISCGADNPYGHPSPRTVAALGAAGARVLRTDTDGPIAVAGAGKELRAVGRS</sequence>
<comment type="caution">
    <text evidence="1">The sequence shown here is derived from an EMBL/GenBank/DDBJ whole genome shotgun (WGS) entry which is preliminary data.</text>
</comment>
<proteinExistence type="predicted"/>
<dbReference type="RefSeq" id="WP_421673837.1">
    <property type="nucleotide sequence ID" value="NZ_JAAGMP010000462.1"/>
</dbReference>
<dbReference type="SUPFAM" id="SSF56281">
    <property type="entry name" value="Metallo-hydrolase/oxidoreductase"/>
    <property type="match status" value="1"/>
</dbReference>
<dbReference type="Gene3D" id="3.60.15.10">
    <property type="entry name" value="Ribonuclease Z/Hydroxyacylglutathione hydrolase-like"/>
    <property type="match status" value="1"/>
</dbReference>
<gene>
    <name evidence="1" type="ORF">G3I50_09655</name>
</gene>
<name>A0A7K3RTI8_9ACTN</name>
<organism evidence="1 2">
    <name type="scientific">Streptomyces parvus</name>
    <dbReference type="NCBI Taxonomy" id="66428"/>
    <lineage>
        <taxon>Bacteria</taxon>
        <taxon>Bacillati</taxon>
        <taxon>Actinomycetota</taxon>
        <taxon>Actinomycetes</taxon>
        <taxon>Kitasatosporales</taxon>
        <taxon>Streptomycetaceae</taxon>
        <taxon>Streptomyces</taxon>
    </lineage>
</organism>
<feature type="non-terminal residue" evidence="1">
    <location>
        <position position="1"/>
    </location>
</feature>
<dbReference type="PANTHER" id="PTHR30619">
    <property type="entry name" value="DNA INTERNALIZATION/COMPETENCE PROTEIN COMEC/REC2"/>
    <property type="match status" value="1"/>
</dbReference>
<protein>
    <submittedName>
        <fullName evidence="1">MBL fold metallo-hydrolase</fullName>
    </submittedName>
</protein>
<reference evidence="1 2" key="1">
    <citation type="submission" date="2020-01" db="EMBL/GenBank/DDBJ databases">
        <title>Insect and environment-associated Actinomycetes.</title>
        <authorList>
            <person name="Currrie C."/>
            <person name="Chevrette M."/>
            <person name="Carlson C."/>
            <person name="Stubbendieck R."/>
            <person name="Wendt-Pienkowski E."/>
        </authorList>
    </citation>
    <scope>NUCLEOTIDE SEQUENCE [LARGE SCALE GENOMIC DNA]</scope>
    <source>
        <strain evidence="1 2">SID7590</strain>
    </source>
</reference>
<dbReference type="InterPro" id="IPR052159">
    <property type="entry name" value="Competence_DNA_uptake"/>
</dbReference>
<dbReference type="AlphaFoldDB" id="A0A7K3RTI8"/>
<dbReference type="GO" id="GO:0016787">
    <property type="term" value="F:hydrolase activity"/>
    <property type="evidence" value="ECO:0007669"/>
    <property type="project" value="UniProtKB-KW"/>
</dbReference>
<keyword evidence="1" id="KW-0378">Hydrolase</keyword>
<dbReference type="PANTHER" id="PTHR30619:SF1">
    <property type="entry name" value="RECOMBINATION PROTEIN 2"/>
    <property type="match status" value="1"/>
</dbReference>
<accession>A0A7K3RTI8</accession>
<evidence type="ECO:0000313" key="1">
    <source>
        <dbReference type="EMBL" id="NEC18520.1"/>
    </source>
</evidence>
<evidence type="ECO:0000313" key="2">
    <source>
        <dbReference type="Proteomes" id="UP000469670"/>
    </source>
</evidence>
<dbReference type="InterPro" id="IPR036866">
    <property type="entry name" value="RibonucZ/Hydroxyglut_hydro"/>
</dbReference>
<dbReference type="EMBL" id="JAAGMP010000462">
    <property type="protein sequence ID" value="NEC18520.1"/>
    <property type="molecule type" value="Genomic_DNA"/>
</dbReference>